<dbReference type="RefSeq" id="WP_150187553.1">
    <property type="nucleotide sequence ID" value="NZ_CP029191.1"/>
</dbReference>
<evidence type="ECO:0008006" key="4">
    <source>
        <dbReference type="Google" id="ProtNLM"/>
    </source>
</evidence>
<feature type="region of interest" description="Disordered" evidence="1">
    <location>
        <begin position="49"/>
        <end position="68"/>
    </location>
</feature>
<evidence type="ECO:0000313" key="3">
    <source>
        <dbReference type="Proteomes" id="UP000324015"/>
    </source>
</evidence>
<organism evidence="2 3">
    <name type="scientific">Streptomyces venezuelae</name>
    <dbReference type="NCBI Taxonomy" id="54571"/>
    <lineage>
        <taxon>Bacteria</taxon>
        <taxon>Bacillati</taxon>
        <taxon>Actinomycetota</taxon>
        <taxon>Actinomycetes</taxon>
        <taxon>Kitasatosporales</taxon>
        <taxon>Streptomycetaceae</taxon>
        <taxon>Streptomyces</taxon>
    </lineage>
</organism>
<sequence length="68" mass="7701">MAAVKLADTEAACLYWGCSRRYLFKLADRGELVRYGTVKRRLWDLEAMPPRAPGAPLPKPPSRVQEAR</sequence>
<reference evidence="2 3" key="1">
    <citation type="submission" date="2018-05" db="EMBL/GenBank/DDBJ databases">
        <title>Streptomyces venezuelae.</title>
        <authorList>
            <person name="Kim W."/>
            <person name="Lee N."/>
            <person name="Cho B.-K."/>
        </authorList>
    </citation>
    <scope>NUCLEOTIDE SEQUENCE [LARGE SCALE GENOMIC DNA]</scope>
    <source>
        <strain evidence="2 3">ATCC 14585</strain>
    </source>
</reference>
<name>A0A5P2CS58_STRVZ</name>
<dbReference type="EMBL" id="CP029191">
    <property type="protein sequence ID" value="QES45243.1"/>
    <property type="molecule type" value="Genomic_DNA"/>
</dbReference>
<accession>A0A5P2CS58</accession>
<evidence type="ECO:0000313" key="2">
    <source>
        <dbReference type="EMBL" id="QES45243.1"/>
    </source>
</evidence>
<protein>
    <recommendedName>
        <fullName evidence="4">DNA-binding protein</fullName>
    </recommendedName>
</protein>
<evidence type="ECO:0000256" key="1">
    <source>
        <dbReference type="SAM" id="MobiDB-lite"/>
    </source>
</evidence>
<dbReference type="AlphaFoldDB" id="A0A5P2CS58"/>
<dbReference type="Proteomes" id="UP000324015">
    <property type="component" value="Chromosome"/>
</dbReference>
<feature type="compositionally biased region" description="Pro residues" evidence="1">
    <location>
        <begin position="50"/>
        <end position="61"/>
    </location>
</feature>
<gene>
    <name evidence="2" type="ORF">DEJ49_33430</name>
</gene>
<proteinExistence type="predicted"/>